<dbReference type="GO" id="GO:0051536">
    <property type="term" value="F:iron-sulfur cluster binding"/>
    <property type="evidence" value="ECO:0007669"/>
    <property type="project" value="UniProtKB-KW"/>
</dbReference>
<dbReference type="InterPro" id="IPR001155">
    <property type="entry name" value="OxRdtase_FMN_N"/>
</dbReference>
<evidence type="ECO:0000256" key="7">
    <source>
        <dbReference type="ARBA" id="ARBA00023002"/>
    </source>
</evidence>
<dbReference type="InterPro" id="IPR013785">
    <property type="entry name" value="Aldolase_TIM"/>
</dbReference>
<keyword evidence="5" id="KW-0288">FMN</keyword>
<gene>
    <name evidence="12" type="ORF">GONAM_56_01050</name>
</gene>
<dbReference type="PANTHER" id="PTHR42917:SF2">
    <property type="entry name" value="2,4-DIENOYL-COA REDUCTASE [(2E)-ENOYL-COA-PRODUCING]"/>
    <property type="match status" value="1"/>
</dbReference>
<dbReference type="Gene3D" id="3.50.50.60">
    <property type="entry name" value="FAD/NAD(P)-binding domain"/>
    <property type="match status" value="1"/>
</dbReference>
<keyword evidence="13" id="KW-1185">Reference proteome</keyword>
<dbReference type="RefSeq" id="WP_006868765.1">
    <property type="nucleotide sequence ID" value="NZ_BAHE01000056.1"/>
</dbReference>
<dbReference type="InterPro" id="IPR036188">
    <property type="entry name" value="FAD/NAD-bd_sf"/>
</dbReference>
<dbReference type="AlphaFoldDB" id="K6XE18"/>
<evidence type="ECO:0000256" key="9">
    <source>
        <dbReference type="ARBA" id="ARBA00023014"/>
    </source>
</evidence>
<evidence type="ECO:0000256" key="5">
    <source>
        <dbReference type="ARBA" id="ARBA00022643"/>
    </source>
</evidence>
<dbReference type="Pfam" id="PF00724">
    <property type="entry name" value="Oxidored_FMN"/>
    <property type="match status" value="1"/>
</dbReference>
<dbReference type="SUPFAM" id="SSF51395">
    <property type="entry name" value="FMN-linked oxidoreductases"/>
    <property type="match status" value="1"/>
</dbReference>
<evidence type="ECO:0000256" key="2">
    <source>
        <dbReference type="ARBA" id="ARBA00001966"/>
    </source>
</evidence>
<keyword evidence="8" id="KW-0408">Iron</keyword>
<organism evidence="12 13">
    <name type="scientific">Gordonia namibiensis NBRC 108229</name>
    <dbReference type="NCBI Taxonomy" id="1208314"/>
    <lineage>
        <taxon>Bacteria</taxon>
        <taxon>Bacillati</taxon>
        <taxon>Actinomycetota</taxon>
        <taxon>Actinomycetes</taxon>
        <taxon>Mycobacteriales</taxon>
        <taxon>Gordoniaceae</taxon>
        <taxon>Gordonia</taxon>
    </lineage>
</organism>
<dbReference type="Gene3D" id="3.40.50.720">
    <property type="entry name" value="NAD(P)-binding Rossmann-like Domain"/>
    <property type="match status" value="1"/>
</dbReference>
<dbReference type="Gene3D" id="3.20.20.70">
    <property type="entry name" value="Aldolase class I"/>
    <property type="match status" value="1"/>
</dbReference>
<sequence>MTAGPVFPELFSPMEIGGLTLRNRLVALPAGTSLVEHGVPTEGDTEHFERLAAGGVGMIVGGATVVHPTTTLRSRKLVEAYQDEVIPATAKKVAAVHRHGARLITQLVHLGREFIGGESDSPPVAPSSLKTNRDAYPPHELTIAEIEDIVDGWATSARNLIAADVDGLEIHAAHGYLVAQFMSPLTNRRTDSFGGGFENRMRFGRLVVEAMRAQMPAGKLLGVRLSGEEEIPGGMTIDDCVRIAEYYADLGVDYLSITHGTRGSYVKDSTQPDAVAVGSAARVRAATGVPVLVGQRIRDAATAEHIIKRGQADLVGMARALIADPELPNKSAEGRMLEIRGCLGVNQDCRAFDPHLHCAVNAEVGRGRHRNVGMRAPETKEVYVIGGGPGGLEAARVAAERGHRVTLFEGATELGGAVRTAARSPHRSTLIDIVDYLGHEMRRLKVDVNLAAAIDPDDFTEITGIADHVIVATGSRPAPIPGWLPQHASATVDQAILGDLPSIDTRNAVVVDDGDGFWPAYNAAEALAQQGWRVTLSTPLTSLCSRIPAESVGPLLRRLAEAGVTLEVARTLEPGGDGSLQSRPVFGGEPQIIPESLIVWHQPRVPLSPFAIDGGDTTISQIGDCVTPRRIGHAIAEGYRVGAEI</sequence>
<dbReference type="GO" id="GO:0010181">
    <property type="term" value="F:FMN binding"/>
    <property type="evidence" value="ECO:0007669"/>
    <property type="project" value="InterPro"/>
</dbReference>
<comment type="cofactor">
    <cofactor evidence="1">
        <name>FMN</name>
        <dbReference type="ChEBI" id="CHEBI:58210"/>
    </cofactor>
</comment>
<feature type="domain" description="FAD/NAD(P)-binding" evidence="11">
    <location>
        <begin position="381"/>
        <end position="600"/>
    </location>
</feature>
<evidence type="ECO:0000259" key="11">
    <source>
        <dbReference type="Pfam" id="PF07992"/>
    </source>
</evidence>
<evidence type="ECO:0000256" key="8">
    <source>
        <dbReference type="ARBA" id="ARBA00023004"/>
    </source>
</evidence>
<dbReference type="EMBL" id="BAHE01000056">
    <property type="protein sequence ID" value="GAC02633.1"/>
    <property type="molecule type" value="Genomic_DNA"/>
</dbReference>
<dbReference type="Proteomes" id="UP000035058">
    <property type="component" value="Unassembled WGS sequence"/>
</dbReference>
<evidence type="ECO:0000313" key="12">
    <source>
        <dbReference type="EMBL" id="GAC02633.1"/>
    </source>
</evidence>
<evidence type="ECO:0000259" key="10">
    <source>
        <dbReference type="Pfam" id="PF00724"/>
    </source>
</evidence>
<evidence type="ECO:0000256" key="3">
    <source>
        <dbReference type="ARBA" id="ARBA00011048"/>
    </source>
</evidence>
<comment type="similarity">
    <text evidence="3">In the N-terminal section; belongs to the NADH:flavin oxidoreductase/NADH oxidase family.</text>
</comment>
<dbReference type="PANTHER" id="PTHR42917">
    <property type="entry name" value="2,4-DIENOYL-COA REDUCTASE"/>
    <property type="match status" value="1"/>
</dbReference>
<dbReference type="SUPFAM" id="SSF51971">
    <property type="entry name" value="Nucleotide-binding domain"/>
    <property type="match status" value="1"/>
</dbReference>
<dbReference type="GO" id="GO:0046872">
    <property type="term" value="F:metal ion binding"/>
    <property type="evidence" value="ECO:0007669"/>
    <property type="project" value="UniProtKB-KW"/>
</dbReference>
<feature type="domain" description="NADH:flavin oxidoreductase/NADH oxidase N-terminal" evidence="10">
    <location>
        <begin position="9"/>
        <end position="337"/>
    </location>
</feature>
<keyword evidence="9" id="KW-0411">Iron-sulfur</keyword>
<dbReference type="InterPro" id="IPR051793">
    <property type="entry name" value="NADH:flavin_oxidoreductase"/>
</dbReference>
<keyword evidence="4" id="KW-0285">Flavoprotein</keyword>
<dbReference type="GO" id="GO:0016491">
    <property type="term" value="F:oxidoreductase activity"/>
    <property type="evidence" value="ECO:0007669"/>
    <property type="project" value="UniProtKB-KW"/>
</dbReference>
<evidence type="ECO:0000256" key="4">
    <source>
        <dbReference type="ARBA" id="ARBA00022630"/>
    </source>
</evidence>
<accession>K6XE18</accession>
<dbReference type="Pfam" id="PF07992">
    <property type="entry name" value="Pyr_redox_2"/>
    <property type="match status" value="1"/>
</dbReference>
<name>K6XE18_9ACTN</name>
<evidence type="ECO:0000313" key="13">
    <source>
        <dbReference type="Proteomes" id="UP000035058"/>
    </source>
</evidence>
<evidence type="ECO:0000256" key="6">
    <source>
        <dbReference type="ARBA" id="ARBA00022723"/>
    </source>
</evidence>
<reference evidence="12 13" key="1">
    <citation type="submission" date="2012-08" db="EMBL/GenBank/DDBJ databases">
        <title>Whole genome shotgun sequence of Gordonia namibiensis NBRC 108229.</title>
        <authorList>
            <person name="Isaki-Nakamura S."/>
            <person name="Hosoyama A."/>
            <person name="Tsuchikane K."/>
            <person name="Katsumata H."/>
            <person name="Baba S."/>
            <person name="Yamazaki S."/>
            <person name="Fujita N."/>
        </authorList>
    </citation>
    <scope>NUCLEOTIDE SEQUENCE [LARGE SCALE GENOMIC DNA]</scope>
    <source>
        <strain evidence="12 13">NBRC 108229</strain>
    </source>
</reference>
<comment type="caution">
    <text evidence="12">The sequence shown here is derived from an EMBL/GenBank/DDBJ whole genome shotgun (WGS) entry which is preliminary data.</text>
</comment>
<comment type="cofactor">
    <cofactor evidence="2">
        <name>[4Fe-4S] cluster</name>
        <dbReference type="ChEBI" id="CHEBI:49883"/>
    </cofactor>
</comment>
<dbReference type="PRINTS" id="PR00368">
    <property type="entry name" value="FADPNR"/>
</dbReference>
<evidence type="ECO:0000256" key="1">
    <source>
        <dbReference type="ARBA" id="ARBA00001917"/>
    </source>
</evidence>
<dbReference type="InterPro" id="IPR023753">
    <property type="entry name" value="FAD/NAD-binding_dom"/>
</dbReference>
<keyword evidence="6" id="KW-0479">Metal-binding</keyword>
<protein>
    <submittedName>
        <fullName evidence="12">Putative oxidoreductase</fullName>
    </submittedName>
</protein>
<proteinExistence type="inferred from homology"/>
<keyword evidence="7" id="KW-0560">Oxidoreductase</keyword>